<dbReference type="Gene3D" id="3.40.50.150">
    <property type="entry name" value="Vaccinia Virus protein VP39"/>
    <property type="match status" value="1"/>
</dbReference>
<dbReference type="Gene3D" id="1.10.10.10">
    <property type="entry name" value="Winged helix-like DNA-binding domain superfamily/Winged helix DNA-binding domain"/>
    <property type="match status" value="1"/>
</dbReference>
<dbReference type="SUPFAM" id="SSF46785">
    <property type="entry name" value="Winged helix' DNA-binding domain"/>
    <property type="match status" value="1"/>
</dbReference>
<dbReference type="Pfam" id="PF13649">
    <property type="entry name" value="Methyltransf_25"/>
    <property type="match status" value="1"/>
</dbReference>
<protein>
    <submittedName>
        <fullName evidence="2">Class I SAM-dependent methyltransferase</fullName>
        <ecNumber evidence="2">2.1.-.-</ecNumber>
    </submittedName>
</protein>
<dbReference type="EMBL" id="JBBPCO010000006">
    <property type="protein sequence ID" value="MEK8089569.1"/>
    <property type="molecule type" value="Genomic_DNA"/>
</dbReference>
<dbReference type="EC" id="2.1.-.-" evidence="2"/>
<keyword evidence="2" id="KW-0808">Transferase</keyword>
<dbReference type="SUPFAM" id="SSF53335">
    <property type="entry name" value="S-adenosyl-L-methionine-dependent methyltransferases"/>
    <property type="match status" value="1"/>
</dbReference>
<evidence type="ECO:0000313" key="2">
    <source>
        <dbReference type="EMBL" id="MEK8089569.1"/>
    </source>
</evidence>
<dbReference type="GO" id="GO:0008168">
    <property type="term" value="F:methyltransferase activity"/>
    <property type="evidence" value="ECO:0007669"/>
    <property type="project" value="UniProtKB-KW"/>
</dbReference>
<dbReference type="InterPro" id="IPR053173">
    <property type="entry name" value="SAM-binding_MTase"/>
</dbReference>
<dbReference type="InterPro" id="IPR036390">
    <property type="entry name" value="WH_DNA-bd_sf"/>
</dbReference>
<sequence length="342" mass="37445">MLPGELRQTVMQQAQGALLLNIAYIGVVNGLFGQLERLGQASVPSLAEATGMDAGYVLRWIDAAYAFGLVDESAPDGFALSELGQAFLPDRPGTLMPFAVQSVLSAHMSERAAGLMRTGERPGESVLAERETILPWFGPMLEYQFGPLLEREILPNLKAYQEVAARGGLAIDLGCGNGWYLRALCRNFPGLRGLGLDGFAENIDQATACAETAGLRERLRFAQGDIYEFNSDEPADLIAMNRALHHVWDEKDTVFGILRDQLKPGGVAVIWEPAWPERRGDLRDPARRPVAFQNLTEHVQGNHFLRPEEIAAAFEAVGLEPEVHLFVNGREAVVTGRRPATV</sequence>
<dbReference type="CDD" id="cd02440">
    <property type="entry name" value="AdoMet_MTases"/>
    <property type="match status" value="1"/>
</dbReference>
<reference evidence="2 3" key="1">
    <citation type="submission" date="2024-04" db="EMBL/GenBank/DDBJ databases">
        <authorList>
            <person name="Abashina T."/>
            <person name="Shaikin A."/>
        </authorList>
    </citation>
    <scope>NUCLEOTIDE SEQUENCE [LARGE SCALE GENOMIC DNA]</scope>
    <source>
        <strain evidence="2 3">AAFK</strain>
    </source>
</reference>
<proteinExistence type="predicted"/>
<dbReference type="GO" id="GO:0032259">
    <property type="term" value="P:methylation"/>
    <property type="evidence" value="ECO:0007669"/>
    <property type="project" value="UniProtKB-KW"/>
</dbReference>
<dbReference type="PANTHER" id="PTHR45128">
    <property type="entry name" value="METHYLTRANSFERASE TYPE 11"/>
    <property type="match status" value="1"/>
</dbReference>
<dbReference type="InterPro" id="IPR041698">
    <property type="entry name" value="Methyltransf_25"/>
</dbReference>
<keyword evidence="3" id="KW-1185">Reference proteome</keyword>
<dbReference type="InterPro" id="IPR036388">
    <property type="entry name" value="WH-like_DNA-bd_sf"/>
</dbReference>
<name>A0ABU9D7T2_9PROT</name>
<feature type="domain" description="Methyltransferase" evidence="1">
    <location>
        <begin position="171"/>
        <end position="266"/>
    </location>
</feature>
<keyword evidence="2" id="KW-0489">Methyltransferase</keyword>
<evidence type="ECO:0000259" key="1">
    <source>
        <dbReference type="Pfam" id="PF13649"/>
    </source>
</evidence>
<dbReference type="Proteomes" id="UP001446205">
    <property type="component" value="Unassembled WGS sequence"/>
</dbReference>
<gene>
    <name evidence="2" type="ORF">WOB96_07295</name>
</gene>
<comment type="caution">
    <text evidence="2">The sequence shown here is derived from an EMBL/GenBank/DDBJ whole genome shotgun (WGS) entry which is preliminary data.</text>
</comment>
<dbReference type="RefSeq" id="WP_341370626.1">
    <property type="nucleotide sequence ID" value="NZ_JBBPCO010000006.1"/>
</dbReference>
<dbReference type="InterPro" id="IPR029063">
    <property type="entry name" value="SAM-dependent_MTases_sf"/>
</dbReference>
<organism evidence="2 3">
    <name type="scientific">Thermithiobacillus plumbiphilus</name>
    <dbReference type="NCBI Taxonomy" id="1729899"/>
    <lineage>
        <taxon>Bacteria</taxon>
        <taxon>Pseudomonadati</taxon>
        <taxon>Pseudomonadota</taxon>
        <taxon>Acidithiobacillia</taxon>
        <taxon>Acidithiobacillales</taxon>
        <taxon>Thermithiobacillaceae</taxon>
        <taxon>Thermithiobacillus</taxon>
    </lineage>
</organism>
<dbReference type="PANTHER" id="PTHR45128:SF2">
    <property type="entry name" value="METHYLTRANSFERASE DOMAIN-CONTAINING PROTEIN"/>
    <property type="match status" value="1"/>
</dbReference>
<accession>A0ABU9D7T2</accession>
<evidence type="ECO:0000313" key="3">
    <source>
        <dbReference type="Proteomes" id="UP001446205"/>
    </source>
</evidence>